<dbReference type="InterPro" id="IPR045745">
    <property type="entry name" value="HTH_58_Actinobacteria-type"/>
</dbReference>
<proteinExistence type="predicted"/>
<sequence>MGKGKQITGAAREELAREMRKQYENGQSIRAIAEAHGRSYGFVHRVLTEADAPLRSRGGDRPRRPLDTTGRSRS</sequence>
<dbReference type="RefSeq" id="WP_345583641.1">
    <property type="nucleotide sequence ID" value="NZ_BAAAXF010000071.1"/>
</dbReference>
<reference evidence="4" key="1">
    <citation type="journal article" date="2019" name="Int. J. Syst. Evol. Microbiol.">
        <title>The Global Catalogue of Microorganisms (GCM) 10K type strain sequencing project: providing services to taxonomists for standard genome sequencing and annotation.</title>
        <authorList>
            <consortium name="The Broad Institute Genomics Platform"/>
            <consortium name="The Broad Institute Genome Sequencing Center for Infectious Disease"/>
            <person name="Wu L."/>
            <person name="Ma J."/>
        </authorList>
    </citation>
    <scope>NUCLEOTIDE SEQUENCE [LARGE SCALE GENOMIC DNA]</scope>
    <source>
        <strain evidence="4">JCM 4816</strain>
    </source>
</reference>
<feature type="compositionally biased region" description="Basic and acidic residues" evidence="1">
    <location>
        <begin position="49"/>
        <end position="66"/>
    </location>
</feature>
<comment type="caution">
    <text evidence="3">The sequence shown here is derived from an EMBL/GenBank/DDBJ whole genome shotgun (WGS) entry which is preliminary data.</text>
</comment>
<dbReference type="Gene3D" id="1.10.10.60">
    <property type="entry name" value="Homeodomain-like"/>
    <property type="match status" value="1"/>
</dbReference>
<accession>A0ABP6U8C8</accession>
<protein>
    <recommendedName>
        <fullName evidence="2">Helix-turn-helix domain-containing protein</fullName>
    </recommendedName>
</protein>
<name>A0ABP6U8C8_9ACTN</name>
<evidence type="ECO:0000259" key="2">
    <source>
        <dbReference type="Pfam" id="PF19575"/>
    </source>
</evidence>
<organism evidence="3 4">
    <name type="scientific">Streptomyces prasinosporus</name>
    <dbReference type="NCBI Taxonomy" id="68256"/>
    <lineage>
        <taxon>Bacteria</taxon>
        <taxon>Bacillati</taxon>
        <taxon>Actinomycetota</taxon>
        <taxon>Actinomycetes</taxon>
        <taxon>Kitasatosporales</taxon>
        <taxon>Streptomycetaceae</taxon>
        <taxon>Streptomyces</taxon>
        <taxon>Streptomyces albogriseolus group</taxon>
    </lineage>
</organism>
<keyword evidence="4" id="KW-1185">Reference proteome</keyword>
<dbReference type="EMBL" id="BAAAXF010000071">
    <property type="protein sequence ID" value="GAA3502726.1"/>
    <property type="molecule type" value="Genomic_DNA"/>
</dbReference>
<dbReference type="Pfam" id="PF19575">
    <property type="entry name" value="HTH_58"/>
    <property type="match status" value="1"/>
</dbReference>
<evidence type="ECO:0000313" key="3">
    <source>
        <dbReference type="EMBL" id="GAA3502726.1"/>
    </source>
</evidence>
<gene>
    <name evidence="3" type="ORF">GCM10019016_098350</name>
</gene>
<feature type="region of interest" description="Disordered" evidence="1">
    <location>
        <begin position="49"/>
        <end position="74"/>
    </location>
</feature>
<evidence type="ECO:0000313" key="4">
    <source>
        <dbReference type="Proteomes" id="UP001501455"/>
    </source>
</evidence>
<feature type="domain" description="Helix-turn-helix" evidence="2">
    <location>
        <begin position="2"/>
        <end position="60"/>
    </location>
</feature>
<evidence type="ECO:0000256" key="1">
    <source>
        <dbReference type="SAM" id="MobiDB-lite"/>
    </source>
</evidence>
<dbReference type="Proteomes" id="UP001501455">
    <property type="component" value="Unassembled WGS sequence"/>
</dbReference>